<organism evidence="3">
    <name type="scientific">Gordonia sp. MP11Mi</name>
    <dbReference type="NCBI Taxonomy" id="3022769"/>
    <lineage>
        <taxon>Bacteria</taxon>
        <taxon>Bacillati</taxon>
        <taxon>Actinomycetota</taxon>
        <taxon>Actinomycetes</taxon>
        <taxon>Mycobacteriales</taxon>
        <taxon>Gordoniaceae</taxon>
        <taxon>Gordonia</taxon>
    </lineage>
</organism>
<evidence type="ECO:0000256" key="1">
    <source>
        <dbReference type="SAM" id="MobiDB-lite"/>
    </source>
</evidence>
<dbReference type="RefSeq" id="WP_420039548.1">
    <property type="nucleotide sequence ID" value="NZ_CP128986.1"/>
</dbReference>
<name>A0AA97CWH9_9ACTN</name>
<feature type="compositionally biased region" description="Polar residues" evidence="1">
    <location>
        <begin position="244"/>
        <end position="254"/>
    </location>
</feature>
<sequence>MLTLAVGMTLIGFVLLVVALMQSSFWLAIGCIVVCVVGLLILLFDTLRANKRGRGGVEDEPLFTIRGRESASRAEPLIDDAGEGTVAANASGATPSAEAEPEDTVRSGARSADDATEVVAPVTQGYTPTWESDTAATPGPSSPGLHSPGLGSIVSPEAHGNAVGDVPGQGSVEETGDANDYIRSVTGSFPVQTGQQPTAASGSDTWTPASGAFASPADAAPAGTDPDDVDPDRYVGRRRRIEQSENVVVNTSDPTLPAMQFVYRDTDGADTGERRAEAPSADTQSGDAQPGDTRAADTPSTDEPDNR</sequence>
<feature type="compositionally biased region" description="Low complexity" evidence="1">
    <location>
        <begin position="138"/>
        <end position="152"/>
    </location>
</feature>
<feature type="compositionally biased region" description="Polar residues" evidence="1">
    <location>
        <begin position="124"/>
        <end position="135"/>
    </location>
</feature>
<keyword evidence="2" id="KW-0812">Transmembrane</keyword>
<feature type="transmembrane region" description="Helical" evidence="2">
    <location>
        <begin position="26"/>
        <end position="44"/>
    </location>
</feature>
<evidence type="ECO:0000313" key="3">
    <source>
        <dbReference type="EMBL" id="WOC13754.1"/>
    </source>
</evidence>
<feature type="compositionally biased region" description="Polar residues" evidence="1">
    <location>
        <begin position="188"/>
        <end position="207"/>
    </location>
</feature>
<protein>
    <submittedName>
        <fullName evidence="3">Uncharacterized protein</fullName>
    </submittedName>
</protein>
<keyword evidence="2" id="KW-1133">Transmembrane helix</keyword>
<feature type="region of interest" description="Disordered" evidence="1">
    <location>
        <begin position="188"/>
        <end position="307"/>
    </location>
</feature>
<keyword evidence="2" id="KW-0472">Membrane</keyword>
<gene>
    <name evidence="3" type="ORF">MP11Mi_28610</name>
</gene>
<reference evidence="3" key="1">
    <citation type="submission" date="2023-06" db="EMBL/GenBank/DDBJ databases">
        <title>Gordonia sp. nov. and Pseudochrobactrum sp. nov., two species isolated from the burying beetle Nicrophorus vespilloides.</title>
        <authorList>
            <person name="Poehlein A."/>
            <person name="Guzman J."/>
            <person name="Daniel R."/>
            <person name="Vilcinskas A."/>
        </authorList>
    </citation>
    <scope>NUCLEOTIDE SEQUENCE</scope>
    <source>
        <strain evidence="3">MP11Mi</strain>
    </source>
</reference>
<dbReference type="EMBL" id="CP128986">
    <property type="protein sequence ID" value="WOC13754.1"/>
    <property type="molecule type" value="Genomic_DNA"/>
</dbReference>
<evidence type="ECO:0000256" key="2">
    <source>
        <dbReference type="SAM" id="Phobius"/>
    </source>
</evidence>
<dbReference type="AlphaFoldDB" id="A0AA97CWH9"/>
<accession>A0AA97CWH9</accession>
<proteinExistence type="predicted"/>
<feature type="compositionally biased region" description="Low complexity" evidence="1">
    <location>
        <begin position="208"/>
        <end position="224"/>
    </location>
</feature>
<feature type="region of interest" description="Disordered" evidence="1">
    <location>
        <begin position="86"/>
        <end position="176"/>
    </location>
</feature>
<feature type="compositionally biased region" description="Basic and acidic residues" evidence="1">
    <location>
        <begin position="264"/>
        <end position="277"/>
    </location>
</feature>